<feature type="region of interest" description="Disordered" evidence="1">
    <location>
        <begin position="69"/>
        <end position="107"/>
    </location>
</feature>
<dbReference type="GeneID" id="54414697"/>
<gene>
    <name evidence="2 4" type="ORF">P152DRAFT_174848</name>
</gene>
<dbReference type="EMBL" id="ML975176">
    <property type="protein sequence ID" value="KAF1809059.1"/>
    <property type="molecule type" value="Genomic_DNA"/>
</dbReference>
<evidence type="ECO:0000313" key="2">
    <source>
        <dbReference type="EMBL" id="KAF1809059.1"/>
    </source>
</evidence>
<evidence type="ECO:0000313" key="3">
    <source>
        <dbReference type="Proteomes" id="UP000504638"/>
    </source>
</evidence>
<proteinExistence type="predicted"/>
<evidence type="ECO:0000256" key="1">
    <source>
        <dbReference type="SAM" id="MobiDB-lite"/>
    </source>
</evidence>
<organism evidence="2">
    <name type="scientific">Eremomyces bilateralis CBS 781.70</name>
    <dbReference type="NCBI Taxonomy" id="1392243"/>
    <lineage>
        <taxon>Eukaryota</taxon>
        <taxon>Fungi</taxon>
        <taxon>Dikarya</taxon>
        <taxon>Ascomycota</taxon>
        <taxon>Pezizomycotina</taxon>
        <taxon>Dothideomycetes</taxon>
        <taxon>Dothideomycetes incertae sedis</taxon>
        <taxon>Eremomycetales</taxon>
        <taxon>Eremomycetaceae</taxon>
        <taxon>Eremomyces</taxon>
    </lineage>
</organism>
<accession>A0A6G1FTQ8</accession>
<reference evidence="2 4" key="1">
    <citation type="submission" date="2020-01" db="EMBL/GenBank/DDBJ databases">
        <authorList>
            <consortium name="DOE Joint Genome Institute"/>
            <person name="Haridas S."/>
            <person name="Albert R."/>
            <person name="Binder M."/>
            <person name="Bloem J."/>
            <person name="Labutti K."/>
            <person name="Salamov A."/>
            <person name="Andreopoulos B."/>
            <person name="Baker S.E."/>
            <person name="Barry K."/>
            <person name="Bills G."/>
            <person name="Bluhm B.H."/>
            <person name="Cannon C."/>
            <person name="Castanera R."/>
            <person name="Culley D.E."/>
            <person name="Daum C."/>
            <person name="Ezra D."/>
            <person name="Gonzalez J.B."/>
            <person name="Henrissat B."/>
            <person name="Kuo A."/>
            <person name="Liang C."/>
            <person name="Lipzen A."/>
            <person name="Lutzoni F."/>
            <person name="Magnuson J."/>
            <person name="Mondo S."/>
            <person name="Nolan M."/>
            <person name="Ohm R."/>
            <person name="Pangilinan J."/>
            <person name="Park H.-J."/>
            <person name="Ramirez L."/>
            <person name="Alfaro M."/>
            <person name="Sun H."/>
            <person name="Tritt A."/>
            <person name="Yoshinaga Y."/>
            <person name="Zwiers L.-H."/>
            <person name="Turgeon B.G."/>
            <person name="Goodwin S.B."/>
            <person name="Spatafora J.W."/>
            <person name="Crous P.W."/>
            <person name="Grigoriev I.V."/>
        </authorList>
    </citation>
    <scope>NUCLEOTIDE SEQUENCE</scope>
    <source>
        <strain evidence="2 4">CBS 781.70</strain>
    </source>
</reference>
<name>A0A6G1FTQ8_9PEZI</name>
<dbReference type="InterPro" id="IPR011692">
    <property type="entry name" value="Stress_up-reg_Nod19"/>
</dbReference>
<dbReference type="AlphaFoldDB" id="A0A6G1FTQ8"/>
<feature type="compositionally biased region" description="Gly residues" evidence="1">
    <location>
        <begin position="69"/>
        <end position="78"/>
    </location>
</feature>
<keyword evidence="3" id="KW-1185">Reference proteome</keyword>
<dbReference type="OrthoDB" id="3936519at2759"/>
<protein>
    <submittedName>
        <fullName evidence="2 4">Uncharacterized protein</fullName>
    </submittedName>
</protein>
<dbReference type="Proteomes" id="UP000504638">
    <property type="component" value="Unplaced"/>
</dbReference>
<reference evidence="4" key="2">
    <citation type="submission" date="2020-04" db="EMBL/GenBank/DDBJ databases">
        <authorList>
            <consortium name="NCBI Genome Project"/>
        </authorList>
    </citation>
    <scope>NUCLEOTIDE SEQUENCE</scope>
    <source>
        <strain evidence="4">CBS 781.70</strain>
    </source>
</reference>
<dbReference type="RefSeq" id="XP_033530690.1">
    <property type="nucleotide sequence ID" value="XM_033674127.1"/>
</dbReference>
<feature type="compositionally biased region" description="Basic residues" evidence="1">
    <location>
        <begin position="82"/>
        <end position="91"/>
    </location>
</feature>
<dbReference type="Pfam" id="PF07712">
    <property type="entry name" value="SURNod19"/>
    <property type="match status" value="1"/>
</dbReference>
<evidence type="ECO:0000313" key="4">
    <source>
        <dbReference type="RefSeq" id="XP_033530690.1"/>
    </source>
</evidence>
<sequence length="306" mass="32096">MVLRAQAQVAFANGSRQDTGFGVYTHHIIMMDIGRPMVTLPVEARCKNGTKGGGFDSLGALGGAAMGGMGGSGAGAPSGGHSHGRKNKRQHDHSGSEGTPMAPEGISVPPGFQMPAISVLVGTGEDASPQVFASKDPKVKSGFYIGSNDTFTAMVEAVNYNPYEKDIYLSMDYEYIPGPREPGWLNSGIGSISIDGCEGGLGFHPPADGPITFTSNEWIAGANGYLINFTPHLHDGAINIEVFRNGTLVCHSDAIYGGDEGDSALSVGTDTWETISGYTECLEAVKVSTGDILTMTSLYDLTKHKL</sequence>
<reference evidence="4" key="3">
    <citation type="submission" date="2025-04" db="UniProtKB">
        <authorList>
            <consortium name="RefSeq"/>
        </authorList>
    </citation>
    <scope>IDENTIFICATION</scope>
    <source>
        <strain evidence="4">CBS 781.70</strain>
    </source>
</reference>